<proteinExistence type="predicted"/>
<keyword evidence="1" id="KW-0391">Immunity</keyword>
<evidence type="ECO:0000313" key="6">
    <source>
        <dbReference type="EMBL" id="OXB57560.1"/>
    </source>
</evidence>
<protein>
    <recommendedName>
        <fullName evidence="5">Ig-like domain-containing protein</fullName>
    </recommendedName>
</protein>
<dbReference type="PROSITE" id="PS50835">
    <property type="entry name" value="IG_LIKE"/>
    <property type="match status" value="1"/>
</dbReference>
<feature type="domain" description="Ig-like" evidence="5">
    <location>
        <begin position="36"/>
        <end position="129"/>
    </location>
</feature>
<dbReference type="Pfam" id="PF07686">
    <property type="entry name" value="V-set"/>
    <property type="match status" value="1"/>
</dbReference>
<dbReference type="STRING" id="9009.A0A226MR03"/>
<keyword evidence="7" id="KW-1185">Reference proteome</keyword>
<dbReference type="InterPro" id="IPR007110">
    <property type="entry name" value="Ig-like_dom"/>
</dbReference>
<dbReference type="GO" id="GO:0019814">
    <property type="term" value="C:immunoglobulin complex"/>
    <property type="evidence" value="ECO:0007669"/>
    <property type="project" value="UniProtKB-KW"/>
</dbReference>
<dbReference type="PANTHER" id="PTHR23266">
    <property type="entry name" value="IMMUNOGLOBULIN HEAVY CHAIN"/>
    <property type="match status" value="1"/>
</dbReference>
<dbReference type="Gene3D" id="2.60.40.10">
    <property type="entry name" value="Immunoglobulins"/>
    <property type="match status" value="1"/>
</dbReference>
<organism evidence="6 7">
    <name type="scientific">Callipepla squamata</name>
    <name type="common">Scaled quail</name>
    <dbReference type="NCBI Taxonomy" id="9009"/>
    <lineage>
        <taxon>Eukaryota</taxon>
        <taxon>Metazoa</taxon>
        <taxon>Chordata</taxon>
        <taxon>Craniata</taxon>
        <taxon>Vertebrata</taxon>
        <taxon>Euteleostomi</taxon>
        <taxon>Archelosauria</taxon>
        <taxon>Archosauria</taxon>
        <taxon>Dinosauria</taxon>
        <taxon>Saurischia</taxon>
        <taxon>Theropoda</taxon>
        <taxon>Coelurosauria</taxon>
        <taxon>Aves</taxon>
        <taxon>Neognathae</taxon>
        <taxon>Galloanserae</taxon>
        <taxon>Galliformes</taxon>
        <taxon>Odontophoridae</taxon>
        <taxon>Callipepla</taxon>
    </lineage>
</organism>
<evidence type="ECO:0000259" key="5">
    <source>
        <dbReference type="PROSITE" id="PS50835"/>
    </source>
</evidence>
<name>A0A226MR03_CALSU</name>
<dbReference type="SMART" id="SM00406">
    <property type="entry name" value="IGv"/>
    <property type="match status" value="1"/>
</dbReference>
<reference evidence="6 7" key="1">
    <citation type="submission" date="2016-07" db="EMBL/GenBank/DDBJ databases">
        <title>Disparate Historic Effective Population Sizes Predicted by Modern Levels of Genome Diversity for the Scaled Quail (Callipepla squamata) and the Northern Bobwhite (Colinus virginianus): Inferences from First and Second Generation Draft Genome Assemblies for Sympatric New World Quail.</title>
        <authorList>
            <person name="Oldeschulte D.L."/>
            <person name="Halley Y.A."/>
            <person name="Bhattarai E.K."/>
            <person name="Brashear W.A."/>
            <person name="Hill J."/>
            <person name="Metz R.P."/>
            <person name="Johnson C.D."/>
            <person name="Rollins D."/>
            <person name="Peterson M.J."/>
            <person name="Bickhart D.M."/>
            <person name="Decker J.E."/>
            <person name="Seabury C.M."/>
        </authorList>
    </citation>
    <scope>NUCLEOTIDE SEQUENCE [LARGE SCALE GENOMIC DNA]</scope>
    <source>
        <strain evidence="6 7">Texas</strain>
        <tissue evidence="6">Leg muscle</tissue>
    </source>
</reference>
<keyword evidence="3" id="KW-1280">Immunoglobulin</keyword>
<feature type="signal peptide" evidence="4">
    <location>
        <begin position="1"/>
        <end position="21"/>
    </location>
</feature>
<accession>A0A226MR03</accession>
<dbReference type="SUPFAM" id="SSF48726">
    <property type="entry name" value="Immunoglobulin"/>
    <property type="match status" value="1"/>
</dbReference>
<evidence type="ECO:0000256" key="3">
    <source>
        <dbReference type="ARBA" id="ARBA00043265"/>
    </source>
</evidence>
<evidence type="ECO:0000256" key="2">
    <source>
        <dbReference type="ARBA" id="ARBA00023130"/>
    </source>
</evidence>
<sequence>MEIGLGPWLLALALGPAGMCAQLRIVEAGGGLREPGESVPVSCHGSGFNFRSYDIFWYRQAPSSHLEWLCYASTFSSYISFSPEIEHRATASRDNIQAVAFLSLRGLHPRDSARYFCAIHTGTGNPPEL</sequence>
<dbReference type="GO" id="GO:0002250">
    <property type="term" value="P:adaptive immune response"/>
    <property type="evidence" value="ECO:0007669"/>
    <property type="project" value="UniProtKB-KW"/>
</dbReference>
<feature type="chain" id="PRO_5012330330" description="Ig-like domain-containing protein" evidence="4">
    <location>
        <begin position="22"/>
        <end position="129"/>
    </location>
</feature>
<dbReference type="InterPro" id="IPR036179">
    <property type="entry name" value="Ig-like_dom_sf"/>
</dbReference>
<dbReference type="GO" id="GO:0005576">
    <property type="term" value="C:extracellular region"/>
    <property type="evidence" value="ECO:0007669"/>
    <property type="project" value="UniProtKB-ARBA"/>
</dbReference>
<dbReference type="Proteomes" id="UP000198323">
    <property type="component" value="Unassembled WGS sequence"/>
</dbReference>
<evidence type="ECO:0000256" key="1">
    <source>
        <dbReference type="ARBA" id="ARBA00022859"/>
    </source>
</evidence>
<dbReference type="OrthoDB" id="9120674at2759"/>
<dbReference type="InterPro" id="IPR013106">
    <property type="entry name" value="Ig_V-set"/>
</dbReference>
<evidence type="ECO:0000313" key="7">
    <source>
        <dbReference type="Proteomes" id="UP000198323"/>
    </source>
</evidence>
<evidence type="ECO:0000256" key="4">
    <source>
        <dbReference type="SAM" id="SignalP"/>
    </source>
</evidence>
<dbReference type="EMBL" id="MCFN01000539">
    <property type="protein sequence ID" value="OXB57560.1"/>
    <property type="molecule type" value="Genomic_DNA"/>
</dbReference>
<keyword evidence="4" id="KW-0732">Signal</keyword>
<dbReference type="AlphaFoldDB" id="A0A226MR03"/>
<comment type="caution">
    <text evidence="6">The sequence shown here is derived from an EMBL/GenBank/DDBJ whole genome shotgun (WGS) entry which is preliminary data.</text>
</comment>
<dbReference type="InterPro" id="IPR050199">
    <property type="entry name" value="IgHV"/>
</dbReference>
<keyword evidence="2" id="KW-1064">Adaptive immunity</keyword>
<dbReference type="InterPro" id="IPR013783">
    <property type="entry name" value="Ig-like_fold"/>
</dbReference>
<gene>
    <name evidence="6" type="ORF">ASZ78_002590</name>
</gene>